<dbReference type="Proteomes" id="UP001152797">
    <property type="component" value="Unassembled WGS sequence"/>
</dbReference>
<comment type="caution">
    <text evidence="1">The sequence shown here is derived from an EMBL/GenBank/DDBJ whole genome shotgun (WGS) entry which is preliminary data.</text>
</comment>
<organism evidence="1">
    <name type="scientific">Cladocopium goreaui</name>
    <dbReference type="NCBI Taxonomy" id="2562237"/>
    <lineage>
        <taxon>Eukaryota</taxon>
        <taxon>Sar</taxon>
        <taxon>Alveolata</taxon>
        <taxon>Dinophyceae</taxon>
        <taxon>Suessiales</taxon>
        <taxon>Symbiodiniaceae</taxon>
        <taxon>Cladocopium</taxon>
    </lineage>
</organism>
<gene>
    <name evidence="1" type="ORF">C1SCF055_LOCUS1769</name>
</gene>
<name>A0A9P1FDV2_9DINO</name>
<evidence type="ECO:0000313" key="2">
    <source>
        <dbReference type="EMBL" id="CAL4760561.1"/>
    </source>
</evidence>
<keyword evidence="2" id="KW-0560">Oxidoreductase</keyword>
<evidence type="ECO:0000313" key="3">
    <source>
        <dbReference type="Proteomes" id="UP001152797"/>
    </source>
</evidence>
<keyword evidence="3" id="KW-1185">Reference proteome</keyword>
<dbReference type="AlphaFoldDB" id="A0A9P1FDV2"/>
<accession>A0A9P1FDV2</accession>
<dbReference type="EMBL" id="CAMXCT030000060">
    <property type="protein sequence ID" value="CAL4760561.1"/>
    <property type="molecule type" value="Genomic_DNA"/>
</dbReference>
<proteinExistence type="predicted"/>
<dbReference type="EMBL" id="CAMXCT020000060">
    <property type="protein sequence ID" value="CAL1126624.1"/>
    <property type="molecule type" value="Genomic_DNA"/>
</dbReference>
<dbReference type="EMBL" id="CAMXCT010000060">
    <property type="protein sequence ID" value="CAI3973249.1"/>
    <property type="molecule type" value="Genomic_DNA"/>
</dbReference>
<reference evidence="2 3" key="2">
    <citation type="submission" date="2024-05" db="EMBL/GenBank/DDBJ databases">
        <authorList>
            <person name="Chen Y."/>
            <person name="Shah S."/>
            <person name="Dougan E. K."/>
            <person name="Thang M."/>
            <person name="Chan C."/>
        </authorList>
    </citation>
    <scope>NUCLEOTIDE SEQUENCE [LARGE SCALE GENOMIC DNA]</scope>
</reference>
<keyword evidence="2" id="KW-0223">Dioxygenase</keyword>
<reference evidence="1" key="1">
    <citation type="submission" date="2022-10" db="EMBL/GenBank/DDBJ databases">
        <authorList>
            <person name="Chen Y."/>
            <person name="Dougan E. K."/>
            <person name="Chan C."/>
            <person name="Rhodes N."/>
            <person name="Thang M."/>
        </authorList>
    </citation>
    <scope>NUCLEOTIDE SEQUENCE</scope>
</reference>
<sequence>MPDGHMVVREHGSHHESSAPFHHATLRKAYLSKDSLQIDMEIKFPHREKNKKPQKGGLRFSHNTGSILSNIFTEQKYPEPVYFQSVDCVGFPNFLSSRECRKIIDFAEAQGFSVQKRHRLLNMMWTDVVDPFFAEALWQMCGLGWVLRNLGIDGEVPCGLNDVIRIQKFTKGGLFGRHTDQPVTRADGRTSKYSLRIFLNGKEEKDFEGGYSAFHGICSPQPVLVEPETGLGLLYPQGEYCALQEEMEVVAGCKYVLRADVLFQRAKDCVSPHIPFHHPSPSCGG</sequence>
<dbReference type="OrthoDB" id="441431at2759"/>
<dbReference type="GO" id="GO:0051213">
    <property type="term" value="F:dioxygenase activity"/>
    <property type="evidence" value="ECO:0007669"/>
    <property type="project" value="UniProtKB-KW"/>
</dbReference>
<protein>
    <submittedName>
        <fullName evidence="2">Fe2OG dioxygenase domain-containing protein</fullName>
    </submittedName>
</protein>
<dbReference type="Gene3D" id="2.60.120.620">
    <property type="entry name" value="q2cbj1_9rhob like domain"/>
    <property type="match status" value="1"/>
</dbReference>
<evidence type="ECO:0000313" key="1">
    <source>
        <dbReference type="EMBL" id="CAI3973249.1"/>
    </source>
</evidence>